<name>X1T477_9ZZZZ</name>
<comment type="caution">
    <text evidence="3">The sequence shown here is derived from an EMBL/GenBank/DDBJ whole genome shotgun (WGS) entry which is preliminary data.</text>
</comment>
<accession>X1T477</accession>
<proteinExistence type="predicted"/>
<dbReference type="Gene3D" id="2.160.20.120">
    <property type="match status" value="1"/>
</dbReference>
<evidence type="ECO:0000259" key="2">
    <source>
        <dbReference type="Pfam" id="PF10988"/>
    </source>
</evidence>
<feature type="domain" description="Putative auto-transporter adhesin head GIN" evidence="2">
    <location>
        <begin position="2"/>
        <end position="63"/>
    </location>
</feature>
<organism evidence="3">
    <name type="scientific">marine sediment metagenome</name>
    <dbReference type="NCBI Taxonomy" id="412755"/>
    <lineage>
        <taxon>unclassified sequences</taxon>
        <taxon>metagenomes</taxon>
        <taxon>ecological metagenomes</taxon>
    </lineage>
</organism>
<evidence type="ECO:0000313" key="3">
    <source>
        <dbReference type="EMBL" id="GAJ00009.1"/>
    </source>
</evidence>
<evidence type="ECO:0000256" key="1">
    <source>
        <dbReference type="SAM" id="MobiDB-lite"/>
    </source>
</evidence>
<dbReference type="EMBL" id="BARW01017205">
    <property type="protein sequence ID" value="GAJ00009.1"/>
    <property type="molecule type" value="Genomic_DNA"/>
</dbReference>
<dbReference type="AlphaFoldDB" id="X1T477"/>
<gene>
    <name evidence="3" type="ORF">S12H4_29777</name>
</gene>
<reference evidence="3" key="1">
    <citation type="journal article" date="2014" name="Front. Microbiol.">
        <title>High frequency of phylogenetically diverse reductive dehalogenase-homologous genes in deep subseafloor sedimentary metagenomes.</title>
        <authorList>
            <person name="Kawai M."/>
            <person name="Futagami T."/>
            <person name="Toyoda A."/>
            <person name="Takaki Y."/>
            <person name="Nishi S."/>
            <person name="Hori S."/>
            <person name="Arai W."/>
            <person name="Tsubouchi T."/>
            <person name="Morono Y."/>
            <person name="Uchiyama I."/>
            <person name="Ito T."/>
            <person name="Fujiyama A."/>
            <person name="Inagaki F."/>
            <person name="Takami H."/>
        </authorList>
    </citation>
    <scope>NUCLEOTIDE SEQUENCE</scope>
    <source>
        <strain evidence="3">Expedition CK06-06</strain>
    </source>
</reference>
<dbReference type="Pfam" id="PF10988">
    <property type="entry name" value="DUF2807"/>
    <property type="match status" value="1"/>
</dbReference>
<dbReference type="InterPro" id="IPR021255">
    <property type="entry name" value="DUF2807"/>
</dbReference>
<feature type="region of interest" description="Disordered" evidence="1">
    <location>
        <begin position="55"/>
        <end position="79"/>
    </location>
</feature>
<feature type="compositionally biased region" description="Low complexity" evidence="1">
    <location>
        <begin position="61"/>
        <end position="79"/>
    </location>
</feature>
<protein>
    <recommendedName>
        <fullName evidence="2">Putative auto-transporter adhesin head GIN domain-containing protein</fullName>
    </recommendedName>
</protein>
<sequence>EASGSAKEMKASITGSGKVYASNFVVDKCEVRISGSGDVEINVKSDLDANITGSGSVSYKGNPSHINSHSSGSGHVRKM</sequence>
<feature type="non-terminal residue" evidence="3">
    <location>
        <position position="1"/>
    </location>
</feature>